<evidence type="ECO:0000256" key="4">
    <source>
        <dbReference type="ARBA" id="ARBA00022989"/>
    </source>
</evidence>
<dbReference type="PANTHER" id="PTHR11119">
    <property type="entry name" value="XANTHINE-URACIL / VITAMIN C PERMEASE FAMILY MEMBER"/>
    <property type="match status" value="1"/>
</dbReference>
<evidence type="ECO:0000256" key="7">
    <source>
        <dbReference type="SAM" id="Phobius"/>
    </source>
</evidence>
<evidence type="ECO:0000313" key="8">
    <source>
        <dbReference type="EMBL" id="CAG2221310.1"/>
    </source>
</evidence>
<proteinExistence type="inferred from homology"/>
<name>A0A8S3SLZ3_MYTED</name>
<dbReference type="Proteomes" id="UP000683360">
    <property type="component" value="Unassembled WGS sequence"/>
</dbReference>
<evidence type="ECO:0000256" key="1">
    <source>
        <dbReference type="ARBA" id="ARBA00004141"/>
    </source>
</evidence>
<feature type="transmembrane region" description="Helical" evidence="7">
    <location>
        <begin position="476"/>
        <end position="494"/>
    </location>
</feature>
<dbReference type="OrthoDB" id="1641903at2759"/>
<accession>A0A8S3SLZ3</accession>
<evidence type="ECO:0000256" key="6">
    <source>
        <dbReference type="SAM" id="MobiDB-lite"/>
    </source>
</evidence>
<feature type="transmembrane region" description="Helical" evidence="7">
    <location>
        <begin position="268"/>
        <end position="288"/>
    </location>
</feature>
<feature type="transmembrane region" description="Helical" evidence="7">
    <location>
        <begin position="131"/>
        <end position="150"/>
    </location>
</feature>
<dbReference type="InterPro" id="IPR006043">
    <property type="entry name" value="NCS2"/>
</dbReference>
<dbReference type="GO" id="GO:0016020">
    <property type="term" value="C:membrane"/>
    <property type="evidence" value="ECO:0007669"/>
    <property type="project" value="UniProtKB-SubCell"/>
</dbReference>
<keyword evidence="3 7" id="KW-0812">Transmembrane</keyword>
<dbReference type="NCBIfam" id="NF037981">
    <property type="entry name" value="NCS2_1"/>
    <property type="match status" value="1"/>
</dbReference>
<feature type="transmembrane region" description="Helical" evidence="7">
    <location>
        <begin position="242"/>
        <end position="262"/>
    </location>
</feature>
<keyword evidence="9" id="KW-1185">Reference proteome</keyword>
<feature type="region of interest" description="Disordered" evidence="6">
    <location>
        <begin position="1059"/>
        <end position="1096"/>
    </location>
</feature>
<sequence length="1298" mass="143734">MTCFGRSEYFDDCLIRNGLANLLVLMSGAKMYSRSDNSATMTLMEEKDQNGFTPHPEPEGDITIEDEVHVTDDALIYGVTDNPPIHLTILFAFQQALLSLANQLALSIMVAEAVCGETNGMFKTRLLSTTLFMDGITTLMMILFGVRLPLFQGAAFEYTVPLLALQTLDPERCDPQIITESSFYNSTLNISILVNRTTSADDILYGQVQKLEGSLMLAGFLHFLIGATGLVGVLLRFIGPVTIVPTILLIGLYMTRTAVKFISYHWGIGLMTAAISIILSLYLGKYLLPIPVWTRKRGCHTIRYPLHQVFSILIAIMVGWGVSGICTAAGVLSHEKARTDVGIDIVNNASWFYVPHPTQFGPPNFDVSIFVGFFIATIISVLDSIGDYYACAKTCHVPPPPSHAVNRGIAIEGLCTTLSGIMGVGHATSTYGGNIGSIGITKVGSRLVFVVLAIIYIAFGLIGKFCAVFITIPHPVLGGALITMFGMFIGVVLSNLRYVCLSSTRNIAIIGTSILIGLMVPYWTELQGKDLVLTGNFRVDNILKTLLGNANLSGALLACFLDNTIPGTLDERGITSWQNIPSKTQESENLVTEDFKEGIEVYEPLFPQKWRNSKILKYIPFLPDPKKKPVLETVSSISDPVKSDTVMTIDFCNGCTEFIGPPPIPPPEFLPQDECHDIISTCQFLSSQKSVWSNFSDDCLHTVTVSTAAITTSEKTTRTTTENIVPVVTQKYPQLVTAIISSYTTLAGPVFNVTKSPQSLFYAGFPAWLIGVIVVAVLAVIIIVVIIVVCIMKKTKGERCKNLRKVFSIQFLTEKRLQIKRSNISRWISSHSKCWKKRPRCFSSQSSMSSHHIKNENTRINLPDIIQEPQSPSAASPLNYSYSDGSPTIQLDIASEFGIEVFKEIEQSKMKNTHSNKDSNNYCEFIKNEAPSIVIEKQMNKNKNSEIIACVNVINGEHQLADNSMSNRQSLNHHEGNKDILKLDRGTFKEDLAEKLEHLAVSSSDIVLCDSTPPQSLTVDSGYASRQVSKDNCSCYPERRADYVLTDYHRVNYLHNKMEKGEKYKRRKKSRQNGETERSSNNNIEDDSNHMSLPAISTIHGTSGASARAGYDELSKCYTRQSNELESSYLSDSESNRPLSADRELRFSTSSCVDNEHESNSITSSQRDDRIYTATILDGELESKFGLAGRGSRKESPYAISSILPNVPANHIDDDPPPAPHGMYANHQFEKLRGFQNQCFVDEEHKNKPLPPNPFPDLRSHTTLQGSLYDNAGENGLYKKNKKPVPKKRQLKNQENIF</sequence>
<comment type="similarity">
    <text evidence="2">Belongs to the nucleobase:cation symporter-2 (NCS2) (TC 2.A.40) family.</text>
</comment>
<keyword evidence="5 7" id="KW-0472">Membrane</keyword>
<feature type="region of interest" description="Disordered" evidence="6">
    <location>
        <begin position="1244"/>
        <end position="1298"/>
    </location>
</feature>
<evidence type="ECO:0000256" key="5">
    <source>
        <dbReference type="ARBA" id="ARBA00023136"/>
    </source>
</evidence>
<feature type="transmembrane region" description="Helical" evidence="7">
    <location>
        <begin position="367"/>
        <end position="385"/>
    </location>
</feature>
<dbReference type="GO" id="GO:0022857">
    <property type="term" value="F:transmembrane transporter activity"/>
    <property type="evidence" value="ECO:0007669"/>
    <property type="project" value="InterPro"/>
</dbReference>
<dbReference type="Pfam" id="PF00860">
    <property type="entry name" value="Xan_ur_permease"/>
    <property type="match status" value="1"/>
</dbReference>
<comment type="subcellular location">
    <subcellularLocation>
        <location evidence="1">Membrane</location>
        <topology evidence="1">Multi-pass membrane protein</topology>
    </subcellularLocation>
</comment>
<reference evidence="8" key="1">
    <citation type="submission" date="2021-03" db="EMBL/GenBank/DDBJ databases">
        <authorList>
            <person name="Bekaert M."/>
        </authorList>
    </citation>
    <scope>NUCLEOTIDE SEQUENCE</scope>
</reference>
<dbReference type="EMBL" id="CAJPWZ010001680">
    <property type="protein sequence ID" value="CAG2221310.1"/>
    <property type="molecule type" value="Genomic_DNA"/>
</dbReference>
<feature type="transmembrane region" description="Helical" evidence="7">
    <location>
        <begin position="309"/>
        <end position="332"/>
    </location>
</feature>
<feature type="transmembrane region" description="Helical" evidence="7">
    <location>
        <begin position="447"/>
        <end position="470"/>
    </location>
</feature>
<organism evidence="8 9">
    <name type="scientific">Mytilus edulis</name>
    <name type="common">Blue mussel</name>
    <dbReference type="NCBI Taxonomy" id="6550"/>
    <lineage>
        <taxon>Eukaryota</taxon>
        <taxon>Metazoa</taxon>
        <taxon>Spiralia</taxon>
        <taxon>Lophotrochozoa</taxon>
        <taxon>Mollusca</taxon>
        <taxon>Bivalvia</taxon>
        <taxon>Autobranchia</taxon>
        <taxon>Pteriomorphia</taxon>
        <taxon>Mytilida</taxon>
        <taxon>Mytiloidea</taxon>
        <taxon>Mytilidae</taxon>
        <taxon>Mytilinae</taxon>
        <taxon>Mytilus</taxon>
    </lineage>
</organism>
<comment type="caution">
    <text evidence="8">The sequence shown here is derived from an EMBL/GenBank/DDBJ whole genome shotgun (WGS) entry which is preliminary data.</text>
</comment>
<feature type="transmembrane region" description="Helical" evidence="7">
    <location>
        <begin position="765"/>
        <end position="791"/>
    </location>
</feature>
<gene>
    <name evidence="8" type="ORF">MEDL_34754</name>
</gene>
<feature type="transmembrane region" description="Helical" evidence="7">
    <location>
        <begin position="215"/>
        <end position="235"/>
    </location>
</feature>
<evidence type="ECO:0000313" key="9">
    <source>
        <dbReference type="Proteomes" id="UP000683360"/>
    </source>
</evidence>
<feature type="compositionally biased region" description="Basic residues" evidence="6">
    <location>
        <begin position="1279"/>
        <end position="1291"/>
    </location>
</feature>
<protein>
    <submittedName>
        <fullName evidence="8">SLC23A1</fullName>
    </submittedName>
</protein>
<evidence type="ECO:0000256" key="3">
    <source>
        <dbReference type="ARBA" id="ARBA00022692"/>
    </source>
</evidence>
<keyword evidence="4 7" id="KW-1133">Transmembrane helix</keyword>
<evidence type="ECO:0000256" key="2">
    <source>
        <dbReference type="ARBA" id="ARBA00008821"/>
    </source>
</evidence>
<feature type="transmembrane region" description="Helical" evidence="7">
    <location>
        <begin position="506"/>
        <end position="524"/>
    </location>
</feature>